<proteinExistence type="predicted"/>
<sequence>MVYRESTEAERIAFIELSPLLYQWLNLLDESVSAKQALLEIFQNQSNSQSKIPSFELSKLLDSAHHTLQNFQSLGLVKQG</sequence>
<keyword evidence="2" id="KW-1185">Reference proteome</keyword>
<accession>A0ABM7MF68</accession>
<reference evidence="1" key="1">
    <citation type="journal article" date="2022" name="Arch. Microbiol.">
        <title>Thiomicrorhabdus immobilis sp. nov., a mesophilic sulfur-oxidizing bacterium isolated from sediment of a brackish lake in northern Japan.</title>
        <authorList>
            <person name="Kojima H."/>
            <person name="Mochizuki J."/>
            <person name="Kanda M."/>
            <person name="Watanabe T."/>
            <person name="Fukui M."/>
        </authorList>
    </citation>
    <scope>NUCLEOTIDE SEQUENCE</scope>
    <source>
        <strain evidence="1">Am19</strain>
    </source>
</reference>
<name>A0ABM7MF68_9GAMM</name>
<evidence type="ECO:0000313" key="2">
    <source>
        <dbReference type="Proteomes" id="UP001054820"/>
    </source>
</evidence>
<dbReference type="Proteomes" id="UP001054820">
    <property type="component" value="Chromosome"/>
</dbReference>
<dbReference type="RefSeq" id="WP_237261545.1">
    <property type="nucleotide sequence ID" value="NZ_AP024202.1"/>
</dbReference>
<organism evidence="1 2">
    <name type="scientific">Thiomicrorhabdus immobilis</name>
    <dbReference type="NCBI Taxonomy" id="2791037"/>
    <lineage>
        <taxon>Bacteria</taxon>
        <taxon>Pseudomonadati</taxon>
        <taxon>Pseudomonadota</taxon>
        <taxon>Gammaproteobacteria</taxon>
        <taxon>Thiotrichales</taxon>
        <taxon>Piscirickettsiaceae</taxon>
        <taxon>Thiomicrorhabdus</taxon>
    </lineage>
</organism>
<evidence type="ECO:0000313" key="1">
    <source>
        <dbReference type="EMBL" id="BCN94065.1"/>
    </source>
</evidence>
<dbReference type="EMBL" id="AP024202">
    <property type="protein sequence ID" value="BCN94065.1"/>
    <property type="molecule type" value="Genomic_DNA"/>
</dbReference>
<protein>
    <submittedName>
        <fullName evidence="1">Uncharacterized protein</fullName>
    </submittedName>
</protein>
<gene>
    <name evidence="1" type="ORF">THMIRHAM_18500</name>
</gene>